<accession>A0ABS4WXZ7</accession>
<dbReference type="Gene3D" id="2.60.120.10">
    <property type="entry name" value="Jelly Rolls"/>
    <property type="match status" value="2"/>
</dbReference>
<gene>
    <name evidence="9" type="ORF">JOF43_001031</name>
</gene>
<sequence>MSMLALDGHLEHYSWGSATALPQFLGREGDGTPWAEVWFGAHPLAPASVPDGRRLDDVIADDPAGTLGTDVGRAFCDRLPYLLKVIAPERPLSLQVHPTREHAAESFAAENAAGLALDSPLRTSRDANHKPEMLVALTRFTALCGFRTPRRAAVILQGLGTDLTDRLHGLLVDNPTAHGMRAAFRTLVSAPMRPSAQAVGEVVEACRARADGGASPSPRIDGFVTLLAEHHPGDPGVVAALLLNPVTLQPGEAMYVPAGALHAYIHGMGLEVMAASDNVLRAGLTPKKVDADEVLQCVSVTAAPPLRVAPERQTPTSIAYYAPVDDFELALTELTGPEVPAHEPLRVPGSGPRIVLGLEGRMTLETDAGAHPLAAGQAVFVPAADGTLRAHGQGRFAQASVP</sequence>
<dbReference type="Gene3D" id="1.10.441.10">
    <property type="entry name" value="Phosphomannose Isomerase, domain 2"/>
    <property type="match status" value="1"/>
</dbReference>
<keyword evidence="7 9" id="KW-0413">Isomerase</keyword>
<dbReference type="Pfam" id="PF20511">
    <property type="entry name" value="PMI_typeI_cat"/>
    <property type="match status" value="1"/>
</dbReference>
<evidence type="ECO:0000256" key="7">
    <source>
        <dbReference type="ARBA" id="ARBA00023235"/>
    </source>
</evidence>
<dbReference type="InterPro" id="IPR016305">
    <property type="entry name" value="Mannose-6-P_Isomerase"/>
</dbReference>
<keyword evidence="5" id="KW-0479">Metal-binding</keyword>
<dbReference type="NCBIfam" id="TIGR00218">
    <property type="entry name" value="manA"/>
    <property type="match status" value="1"/>
</dbReference>
<protein>
    <recommendedName>
        <fullName evidence="4">mannose-6-phosphate isomerase</fullName>
        <ecNumber evidence="4">5.3.1.8</ecNumber>
    </recommendedName>
</protein>
<dbReference type="InterPro" id="IPR018050">
    <property type="entry name" value="Pmannose_isomerase-type1_CS"/>
</dbReference>
<comment type="catalytic activity">
    <reaction evidence="1">
        <text>D-mannose 6-phosphate = D-fructose 6-phosphate</text>
        <dbReference type="Rhea" id="RHEA:12356"/>
        <dbReference type="ChEBI" id="CHEBI:58735"/>
        <dbReference type="ChEBI" id="CHEBI:61527"/>
        <dbReference type="EC" id="5.3.1.8"/>
    </reaction>
</comment>
<keyword evidence="6" id="KW-0862">Zinc</keyword>
<dbReference type="EMBL" id="JAGIOD010000001">
    <property type="protein sequence ID" value="MBP2381074.1"/>
    <property type="molecule type" value="Genomic_DNA"/>
</dbReference>
<dbReference type="PRINTS" id="PR00714">
    <property type="entry name" value="MAN6PISMRASE"/>
</dbReference>
<dbReference type="SUPFAM" id="SSF51182">
    <property type="entry name" value="RmlC-like cupins"/>
    <property type="match status" value="1"/>
</dbReference>
<evidence type="ECO:0000256" key="5">
    <source>
        <dbReference type="ARBA" id="ARBA00022723"/>
    </source>
</evidence>
<reference evidence="9 10" key="1">
    <citation type="submission" date="2021-03" db="EMBL/GenBank/DDBJ databases">
        <title>Sequencing the genomes of 1000 actinobacteria strains.</title>
        <authorList>
            <person name="Klenk H.-P."/>
        </authorList>
    </citation>
    <scope>NUCLEOTIDE SEQUENCE [LARGE SCALE GENOMIC DNA]</scope>
    <source>
        <strain evidence="9 10">DSM 14566</strain>
    </source>
</reference>
<evidence type="ECO:0000256" key="1">
    <source>
        <dbReference type="ARBA" id="ARBA00000757"/>
    </source>
</evidence>
<dbReference type="PROSITE" id="PS00966">
    <property type="entry name" value="PMI_I_2"/>
    <property type="match status" value="1"/>
</dbReference>
<comment type="caution">
    <text evidence="9">The sequence shown here is derived from an EMBL/GenBank/DDBJ whole genome shotgun (WGS) entry which is preliminary data.</text>
</comment>
<comment type="cofactor">
    <cofactor evidence="2">
        <name>Zn(2+)</name>
        <dbReference type="ChEBI" id="CHEBI:29105"/>
    </cofactor>
</comment>
<dbReference type="PIRSF" id="PIRSF001480">
    <property type="entry name" value="Mannose-6-phosphate_isomerase"/>
    <property type="match status" value="1"/>
</dbReference>
<evidence type="ECO:0000256" key="2">
    <source>
        <dbReference type="ARBA" id="ARBA00001947"/>
    </source>
</evidence>
<evidence type="ECO:0000256" key="6">
    <source>
        <dbReference type="ARBA" id="ARBA00022833"/>
    </source>
</evidence>
<evidence type="ECO:0000313" key="9">
    <source>
        <dbReference type="EMBL" id="MBP2381074.1"/>
    </source>
</evidence>
<name>A0ABS4WXZ7_9MICO</name>
<dbReference type="EC" id="5.3.1.8" evidence="4"/>
<dbReference type="CDD" id="cd07011">
    <property type="entry name" value="cupin_PMI_type_I_N"/>
    <property type="match status" value="1"/>
</dbReference>
<dbReference type="GO" id="GO:0004476">
    <property type="term" value="F:mannose-6-phosphate isomerase activity"/>
    <property type="evidence" value="ECO:0007669"/>
    <property type="project" value="UniProtKB-EC"/>
</dbReference>
<evidence type="ECO:0000313" key="10">
    <source>
        <dbReference type="Proteomes" id="UP001519290"/>
    </source>
</evidence>
<evidence type="ECO:0000259" key="8">
    <source>
        <dbReference type="Pfam" id="PF20511"/>
    </source>
</evidence>
<keyword evidence="10" id="KW-1185">Reference proteome</keyword>
<dbReference type="InterPro" id="IPR046457">
    <property type="entry name" value="PMI_typeI_cat"/>
</dbReference>
<comment type="similarity">
    <text evidence="3">Belongs to the mannose-6-phosphate isomerase type 1 family.</text>
</comment>
<proteinExistence type="inferred from homology"/>
<dbReference type="Proteomes" id="UP001519290">
    <property type="component" value="Unassembled WGS sequence"/>
</dbReference>
<dbReference type="InterPro" id="IPR011051">
    <property type="entry name" value="RmlC_Cupin_sf"/>
</dbReference>
<dbReference type="PANTHER" id="PTHR10309">
    <property type="entry name" value="MANNOSE-6-PHOSPHATE ISOMERASE"/>
    <property type="match status" value="1"/>
</dbReference>
<organism evidence="9 10">
    <name type="scientific">Brachybacterium sacelli</name>
    <dbReference type="NCBI Taxonomy" id="173364"/>
    <lineage>
        <taxon>Bacteria</taxon>
        <taxon>Bacillati</taxon>
        <taxon>Actinomycetota</taxon>
        <taxon>Actinomycetes</taxon>
        <taxon>Micrococcales</taxon>
        <taxon>Dermabacteraceae</taxon>
        <taxon>Brachybacterium</taxon>
    </lineage>
</organism>
<evidence type="ECO:0000256" key="4">
    <source>
        <dbReference type="ARBA" id="ARBA00011956"/>
    </source>
</evidence>
<dbReference type="PANTHER" id="PTHR10309:SF0">
    <property type="entry name" value="MANNOSE-6-PHOSPHATE ISOMERASE"/>
    <property type="match status" value="1"/>
</dbReference>
<evidence type="ECO:0000256" key="3">
    <source>
        <dbReference type="ARBA" id="ARBA00010772"/>
    </source>
</evidence>
<dbReference type="InterPro" id="IPR014710">
    <property type="entry name" value="RmlC-like_jellyroll"/>
</dbReference>
<dbReference type="InterPro" id="IPR001250">
    <property type="entry name" value="Man6P_Isoase-1"/>
</dbReference>
<feature type="domain" description="Phosphomannose isomerase type I catalytic" evidence="8">
    <location>
        <begin position="4"/>
        <end position="147"/>
    </location>
</feature>